<gene>
    <name evidence="2" type="ORF">DL89DRAFT_259318</name>
</gene>
<keyword evidence="1" id="KW-0808">Transferase</keyword>
<dbReference type="RefSeq" id="XP_040741322.1">
    <property type="nucleotide sequence ID" value="XM_040885679.1"/>
</dbReference>
<dbReference type="PANTHER" id="PTHR31642:SF310">
    <property type="entry name" value="FATTY ALCOHOL:CAFFEOYL-COA ACYLTRANSFERASE"/>
    <property type="match status" value="1"/>
</dbReference>
<protein>
    <recommendedName>
        <fullName evidence="4">Transferase</fullName>
    </recommendedName>
</protein>
<reference evidence="2 3" key="1">
    <citation type="submission" date="2016-07" db="EMBL/GenBank/DDBJ databases">
        <title>Pervasive Adenine N6-methylation of Active Genes in Fungi.</title>
        <authorList>
            <consortium name="DOE Joint Genome Institute"/>
            <person name="Mondo S.J."/>
            <person name="Dannebaum R.O."/>
            <person name="Kuo R.C."/>
            <person name="Labutti K."/>
            <person name="Haridas S."/>
            <person name="Kuo A."/>
            <person name="Salamov A."/>
            <person name="Ahrendt S.R."/>
            <person name="Lipzen A."/>
            <person name="Sullivan W."/>
            <person name="Andreopoulos W.B."/>
            <person name="Clum A."/>
            <person name="Lindquist E."/>
            <person name="Daum C."/>
            <person name="Ramamoorthy G.K."/>
            <person name="Gryganskyi A."/>
            <person name="Culley D."/>
            <person name="Magnuson J.K."/>
            <person name="James T.Y."/>
            <person name="O'Malley M.A."/>
            <person name="Stajich J.E."/>
            <person name="Spatafora J.W."/>
            <person name="Visel A."/>
            <person name="Grigoriev I.V."/>
        </authorList>
    </citation>
    <scope>NUCLEOTIDE SEQUENCE [LARGE SCALE GENOMIC DNA]</scope>
    <source>
        <strain evidence="2 3">ATCC 12442</strain>
    </source>
</reference>
<evidence type="ECO:0000256" key="1">
    <source>
        <dbReference type="ARBA" id="ARBA00022679"/>
    </source>
</evidence>
<comment type="caution">
    <text evidence="2">The sequence shown here is derived from an EMBL/GenBank/DDBJ whole genome shotgun (WGS) entry which is preliminary data.</text>
</comment>
<dbReference type="GO" id="GO:0016747">
    <property type="term" value="F:acyltransferase activity, transferring groups other than amino-acyl groups"/>
    <property type="evidence" value="ECO:0007669"/>
    <property type="project" value="TreeGrafter"/>
</dbReference>
<dbReference type="PANTHER" id="PTHR31642">
    <property type="entry name" value="TRICHOTHECENE 3-O-ACETYLTRANSFERASE"/>
    <property type="match status" value="1"/>
</dbReference>
<name>A0A1Y1W2E6_9FUNG</name>
<dbReference type="OrthoDB" id="1862401at2759"/>
<dbReference type="Gene3D" id="3.30.559.10">
    <property type="entry name" value="Chloramphenicol acetyltransferase-like domain"/>
    <property type="match status" value="1"/>
</dbReference>
<sequence length="253" mass="28130">MYPFANTVKSQTFRLTSFDAIVSHINTSFVAFYKNNTSDGEDFASDDIITAAFYKALVHFPIMAGELVQRNDGRFEIVVDKPKLNMPNYRMSITDDVHFGPVQSAKFSPPAWPKGLATAGAIAVANPQSNQLHLMHAHVVRFKENSGAAFFVNITHVVGDASCCRAFVQVWANYMRELKIGRAAVKLPLLFGRAVFQKCIPSERMPLDDMAHAFLTQPNPKAEKFARLSSNDCSMLVLKRYNSIVTVAVGYSE</sequence>
<evidence type="ECO:0000313" key="2">
    <source>
        <dbReference type="EMBL" id="ORX67435.1"/>
    </source>
</evidence>
<dbReference type="InterPro" id="IPR050317">
    <property type="entry name" value="Plant_Fungal_Acyltransferase"/>
</dbReference>
<keyword evidence="3" id="KW-1185">Reference proteome</keyword>
<dbReference type="Pfam" id="PF02458">
    <property type="entry name" value="Transferase"/>
    <property type="match status" value="1"/>
</dbReference>
<dbReference type="InterPro" id="IPR023213">
    <property type="entry name" value="CAT-like_dom_sf"/>
</dbReference>
<evidence type="ECO:0000313" key="3">
    <source>
        <dbReference type="Proteomes" id="UP000193922"/>
    </source>
</evidence>
<accession>A0A1Y1W2E6</accession>
<proteinExistence type="predicted"/>
<organism evidence="2 3">
    <name type="scientific">Linderina pennispora</name>
    <dbReference type="NCBI Taxonomy" id="61395"/>
    <lineage>
        <taxon>Eukaryota</taxon>
        <taxon>Fungi</taxon>
        <taxon>Fungi incertae sedis</taxon>
        <taxon>Zoopagomycota</taxon>
        <taxon>Kickxellomycotina</taxon>
        <taxon>Kickxellomycetes</taxon>
        <taxon>Kickxellales</taxon>
        <taxon>Kickxellaceae</taxon>
        <taxon>Linderina</taxon>
    </lineage>
</organism>
<dbReference type="EMBL" id="MCFD01000012">
    <property type="protein sequence ID" value="ORX67435.1"/>
    <property type="molecule type" value="Genomic_DNA"/>
</dbReference>
<dbReference type="AlphaFoldDB" id="A0A1Y1W2E6"/>
<dbReference type="GeneID" id="63802327"/>
<dbReference type="GO" id="GO:0044550">
    <property type="term" value="P:secondary metabolite biosynthetic process"/>
    <property type="evidence" value="ECO:0007669"/>
    <property type="project" value="TreeGrafter"/>
</dbReference>
<evidence type="ECO:0008006" key="4">
    <source>
        <dbReference type="Google" id="ProtNLM"/>
    </source>
</evidence>
<dbReference type="Proteomes" id="UP000193922">
    <property type="component" value="Unassembled WGS sequence"/>
</dbReference>